<accession>A0A0D0C3Y2</accession>
<evidence type="ECO:0000313" key="2">
    <source>
        <dbReference type="EMBL" id="KIK77857.1"/>
    </source>
</evidence>
<feature type="compositionally biased region" description="Polar residues" evidence="1">
    <location>
        <begin position="191"/>
        <end position="202"/>
    </location>
</feature>
<evidence type="ECO:0000313" key="3">
    <source>
        <dbReference type="Proteomes" id="UP000054538"/>
    </source>
</evidence>
<sequence length="383" mass="43180">MMDKLPRPAIEAMRAMVFLLEAEATSKTAQSITTFLATNTTEVTAAQVITAITPHVASILQASETLNANIQRIERIQTAISINTKGSKIKALATRAEEAVDAVASSLEDTKNAITLLTPSLDATQQCTNDLFIKAAEMMLSKPQVSVPHLHQCRQHWPEWRCRNDRSSLTPKPQTNRSTPGSKQLKRNKNTRGTPHQHQSSNLPEKWGLILELNTTSAAQWLKQHKDAFLAALETLAELKYWHYPIAIPFLFISTQLNDTNWLCTVEFENSLDEGSIASARWIKPIDKCSPNQRVAFAILQLTSPQAANGLIREGLYTRREKLHPTKEKREPISCETDDHLSNDPHCPTYLQKCTDLDDKHPENAMPYYLTDEDWTQVLLHFH</sequence>
<dbReference type="HOGENOM" id="CLU_031133_0_0_1"/>
<organism evidence="2 3">
    <name type="scientific">Paxillus rubicundulus Ve08.2h10</name>
    <dbReference type="NCBI Taxonomy" id="930991"/>
    <lineage>
        <taxon>Eukaryota</taxon>
        <taxon>Fungi</taxon>
        <taxon>Dikarya</taxon>
        <taxon>Basidiomycota</taxon>
        <taxon>Agaricomycotina</taxon>
        <taxon>Agaricomycetes</taxon>
        <taxon>Agaricomycetidae</taxon>
        <taxon>Boletales</taxon>
        <taxon>Paxilineae</taxon>
        <taxon>Paxillaceae</taxon>
        <taxon>Paxillus</taxon>
    </lineage>
</organism>
<reference evidence="3" key="2">
    <citation type="submission" date="2015-01" db="EMBL/GenBank/DDBJ databases">
        <title>Evolutionary Origins and Diversification of the Mycorrhizal Mutualists.</title>
        <authorList>
            <consortium name="DOE Joint Genome Institute"/>
            <consortium name="Mycorrhizal Genomics Consortium"/>
            <person name="Kohler A."/>
            <person name="Kuo A."/>
            <person name="Nagy L.G."/>
            <person name="Floudas D."/>
            <person name="Copeland A."/>
            <person name="Barry K.W."/>
            <person name="Cichocki N."/>
            <person name="Veneault-Fourrey C."/>
            <person name="LaButti K."/>
            <person name="Lindquist E.A."/>
            <person name="Lipzen A."/>
            <person name="Lundell T."/>
            <person name="Morin E."/>
            <person name="Murat C."/>
            <person name="Riley R."/>
            <person name="Ohm R."/>
            <person name="Sun H."/>
            <person name="Tunlid A."/>
            <person name="Henrissat B."/>
            <person name="Grigoriev I.V."/>
            <person name="Hibbett D.S."/>
            <person name="Martin F."/>
        </authorList>
    </citation>
    <scope>NUCLEOTIDE SEQUENCE [LARGE SCALE GENOMIC DNA]</scope>
    <source>
        <strain evidence="3">Ve08.2h10</strain>
    </source>
</reference>
<evidence type="ECO:0000256" key="1">
    <source>
        <dbReference type="SAM" id="MobiDB-lite"/>
    </source>
</evidence>
<feature type="region of interest" description="Disordered" evidence="1">
    <location>
        <begin position="163"/>
        <end position="202"/>
    </location>
</feature>
<dbReference type="InParanoid" id="A0A0D0C3Y2"/>
<keyword evidence="3" id="KW-1185">Reference proteome</keyword>
<reference evidence="2 3" key="1">
    <citation type="submission" date="2014-04" db="EMBL/GenBank/DDBJ databases">
        <authorList>
            <consortium name="DOE Joint Genome Institute"/>
            <person name="Kuo A."/>
            <person name="Kohler A."/>
            <person name="Jargeat P."/>
            <person name="Nagy L.G."/>
            <person name="Floudas D."/>
            <person name="Copeland A."/>
            <person name="Barry K.W."/>
            <person name="Cichocki N."/>
            <person name="Veneault-Fourrey C."/>
            <person name="LaButti K."/>
            <person name="Lindquist E.A."/>
            <person name="Lipzen A."/>
            <person name="Lundell T."/>
            <person name="Morin E."/>
            <person name="Murat C."/>
            <person name="Sun H."/>
            <person name="Tunlid A."/>
            <person name="Henrissat B."/>
            <person name="Grigoriev I.V."/>
            <person name="Hibbett D.S."/>
            <person name="Martin F."/>
            <person name="Nordberg H.P."/>
            <person name="Cantor M.N."/>
            <person name="Hua S.X."/>
        </authorList>
    </citation>
    <scope>NUCLEOTIDE SEQUENCE [LARGE SCALE GENOMIC DNA]</scope>
    <source>
        <strain evidence="2 3">Ve08.2h10</strain>
    </source>
</reference>
<dbReference type="OrthoDB" id="2800503at2759"/>
<dbReference type="EMBL" id="KN826807">
    <property type="protein sequence ID" value="KIK77857.1"/>
    <property type="molecule type" value="Genomic_DNA"/>
</dbReference>
<proteinExistence type="predicted"/>
<dbReference type="Proteomes" id="UP000054538">
    <property type="component" value="Unassembled WGS sequence"/>
</dbReference>
<dbReference type="AlphaFoldDB" id="A0A0D0C3Y2"/>
<protein>
    <submittedName>
        <fullName evidence="2">Uncharacterized protein</fullName>
    </submittedName>
</protein>
<name>A0A0D0C3Y2_9AGAM</name>
<gene>
    <name evidence="2" type="ORF">PAXRUDRAFT_28736</name>
</gene>
<feature type="compositionally biased region" description="Polar residues" evidence="1">
    <location>
        <begin position="167"/>
        <end position="182"/>
    </location>
</feature>